<keyword evidence="2" id="KW-1133">Transmembrane helix</keyword>
<dbReference type="InterPro" id="IPR050879">
    <property type="entry name" value="Acyltransferase_3"/>
</dbReference>
<organism evidence="4 5">
    <name type="scientific">Arthrobacter ginsengisoli</name>
    <dbReference type="NCBI Taxonomy" id="1356565"/>
    <lineage>
        <taxon>Bacteria</taxon>
        <taxon>Bacillati</taxon>
        <taxon>Actinomycetota</taxon>
        <taxon>Actinomycetes</taxon>
        <taxon>Micrococcales</taxon>
        <taxon>Micrococcaceae</taxon>
        <taxon>Arthrobacter</taxon>
    </lineage>
</organism>
<keyword evidence="2" id="KW-0812">Transmembrane</keyword>
<reference evidence="4 5" key="1">
    <citation type="submission" date="2023-07" db="EMBL/GenBank/DDBJ databases">
        <title>Sorghum-associated microbial communities from plants grown in Nebraska, USA.</title>
        <authorList>
            <person name="Schachtman D."/>
        </authorList>
    </citation>
    <scope>NUCLEOTIDE SEQUENCE [LARGE SCALE GENOMIC DNA]</scope>
    <source>
        <strain evidence="4 5">BE167</strain>
    </source>
</reference>
<accession>A0ABU1UEE3</accession>
<dbReference type="PANTHER" id="PTHR23028:SF134">
    <property type="entry name" value="PUTATIVE (AFU_ORTHOLOGUE AFUA_4G08520)-RELATED"/>
    <property type="match status" value="1"/>
</dbReference>
<feature type="transmembrane region" description="Helical" evidence="2">
    <location>
        <begin position="62"/>
        <end position="85"/>
    </location>
</feature>
<feature type="transmembrane region" description="Helical" evidence="2">
    <location>
        <begin position="190"/>
        <end position="207"/>
    </location>
</feature>
<name>A0ABU1UEE3_9MICC</name>
<dbReference type="RefSeq" id="WP_310058491.1">
    <property type="nucleotide sequence ID" value="NZ_JAVDVQ010000012.1"/>
</dbReference>
<feature type="transmembrane region" description="Helical" evidence="2">
    <location>
        <begin position="105"/>
        <end position="123"/>
    </location>
</feature>
<comment type="caution">
    <text evidence="4">The sequence shown here is derived from an EMBL/GenBank/DDBJ whole genome shotgun (WGS) entry which is preliminary data.</text>
</comment>
<keyword evidence="5" id="KW-1185">Reference proteome</keyword>
<proteinExistence type="predicted"/>
<evidence type="ECO:0000256" key="1">
    <source>
        <dbReference type="SAM" id="MobiDB-lite"/>
    </source>
</evidence>
<feature type="domain" description="Acyltransferase 3" evidence="3">
    <location>
        <begin position="12"/>
        <end position="342"/>
    </location>
</feature>
<sequence>MRSNSGHSRVTQLDGLRGLAALVVVACHVVSTLPGIGSAVSGNRSAALTSAQTWAVFSPLHILWNGTPAVHVFFVLSGFVLVLPFTRPGAARSWAQYYAKRFFRLYLPAWASLAVAVALIVIIPRSASPLQSPWADMYVIQPGLGQVLKDGLLLLNASTINTPLWSLKWEVAFSLLLPAYVLIALRWRRFWHLKIGLALVLAAVGALQDLDWLSYLPIFAIGAVLGAERERIRELTRSWPRFAWFVVAATGLFLANAEWISPEQPIPGVEAVVTVGATLIVLLFVSCGSAKRLGDTAVAQWLGRVSFSLYLVHLPIILAAVTLLRSVSLPLALAVSVAASFVTAELFYRYVEQPSHRLSMAAGRAVARRTGPEPRADRTEAPPVRAMAEAASGHSR</sequence>
<feature type="transmembrane region" description="Helical" evidence="2">
    <location>
        <begin position="213"/>
        <end position="230"/>
    </location>
</feature>
<dbReference type="Proteomes" id="UP001252243">
    <property type="component" value="Unassembled WGS sequence"/>
</dbReference>
<protein>
    <submittedName>
        <fullName evidence="4">Peptidoglycan/LPS O-acetylase OafA/YrhL</fullName>
    </submittedName>
</protein>
<feature type="compositionally biased region" description="Basic and acidic residues" evidence="1">
    <location>
        <begin position="370"/>
        <end position="380"/>
    </location>
</feature>
<feature type="transmembrane region" description="Helical" evidence="2">
    <location>
        <begin position="164"/>
        <end position="183"/>
    </location>
</feature>
<evidence type="ECO:0000256" key="2">
    <source>
        <dbReference type="SAM" id="Phobius"/>
    </source>
</evidence>
<dbReference type="InterPro" id="IPR002656">
    <property type="entry name" value="Acyl_transf_3_dom"/>
</dbReference>
<evidence type="ECO:0000313" key="4">
    <source>
        <dbReference type="EMBL" id="MDR7083563.1"/>
    </source>
</evidence>
<feature type="transmembrane region" description="Helical" evidence="2">
    <location>
        <begin position="331"/>
        <end position="351"/>
    </location>
</feature>
<gene>
    <name evidence="4" type="ORF">J2X01_002858</name>
</gene>
<feature type="transmembrane region" description="Helical" evidence="2">
    <location>
        <begin position="242"/>
        <end position="260"/>
    </location>
</feature>
<feature type="transmembrane region" description="Helical" evidence="2">
    <location>
        <begin position="20"/>
        <end position="42"/>
    </location>
</feature>
<dbReference type="Pfam" id="PF01757">
    <property type="entry name" value="Acyl_transf_3"/>
    <property type="match status" value="1"/>
</dbReference>
<feature type="region of interest" description="Disordered" evidence="1">
    <location>
        <begin position="362"/>
        <end position="396"/>
    </location>
</feature>
<dbReference type="PANTHER" id="PTHR23028">
    <property type="entry name" value="ACETYLTRANSFERASE"/>
    <property type="match status" value="1"/>
</dbReference>
<keyword evidence="2" id="KW-0472">Membrane</keyword>
<dbReference type="EMBL" id="JAVDVQ010000012">
    <property type="protein sequence ID" value="MDR7083563.1"/>
    <property type="molecule type" value="Genomic_DNA"/>
</dbReference>
<evidence type="ECO:0000313" key="5">
    <source>
        <dbReference type="Proteomes" id="UP001252243"/>
    </source>
</evidence>
<feature type="transmembrane region" description="Helical" evidence="2">
    <location>
        <begin position="266"/>
        <end position="286"/>
    </location>
</feature>
<feature type="transmembrane region" description="Helical" evidence="2">
    <location>
        <begin position="307"/>
        <end position="325"/>
    </location>
</feature>
<evidence type="ECO:0000259" key="3">
    <source>
        <dbReference type="Pfam" id="PF01757"/>
    </source>
</evidence>